<name>A0A7R9MLQ3_9ACAR</name>
<sequence length="78" mass="8968">MSSEDIHESQSIEKSHRSRDYEVECDEWEQIKALPLIDLSQQKEDSNCDLSLTSRVTSCVSLDETLAYFESTPVDQQL</sequence>
<dbReference type="EMBL" id="OC943124">
    <property type="protein sequence ID" value="CAD7662553.1"/>
    <property type="molecule type" value="Genomic_DNA"/>
</dbReference>
<evidence type="ECO:0000313" key="4">
    <source>
        <dbReference type="Proteomes" id="UP000728032"/>
    </source>
</evidence>
<feature type="region of interest" description="Disordered" evidence="1">
    <location>
        <begin position="1"/>
        <end position="21"/>
    </location>
</feature>
<protein>
    <submittedName>
        <fullName evidence="2">Uncharacterized protein</fullName>
    </submittedName>
</protein>
<evidence type="ECO:0000256" key="1">
    <source>
        <dbReference type="SAM" id="MobiDB-lite"/>
    </source>
</evidence>
<organism evidence="2">
    <name type="scientific">Oppiella nova</name>
    <dbReference type="NCBI Taxonomy" id="334625"/>
    <lineage>
        <taxon>Eukaryota</taxon>
        <taxon>Metazoa</taxon>
        <taxon>Ecdysozoa</taxon>
        <taxon>Arthropoda</taxon>
        <taxon>Chelicerata</taxon>
        <taxon>Arachnida</taxon>
        <taxon>Acari</taxon>
        <taxon>Acariformes</taxon>
        <taxon>Sarcoptiformes</taxon>
        <taxon>Oribatida</taxon>
        <taxon>Brachypylina</taxon>
        <taxon>Oppioidea</taxon>
        <taxon>Oppiidae</taxon>
        <taxon>Oppiella</taxon>
    </lineage>
</organism>
<dbReference type="Proteomes" id="UP000728032">
    <property type="component" value="Unassembled WGS sequence"/>
</dbReference>
<evidence type="ECO:0000313" key="3">
    <source>
        <dbReference type="EMBL" id="CAD7662608.1"/>
    </source>
</evidence>
<feature type="non-terminal residue" evidence="2">
    <location>
        <position position="1"/>
    </location>
</feature>
<accession>A0A7R9MLQ3</accession>
<dbReference type="AlphaFoldDB" id="A0A7R9MLQ3"/>
<gene>
    <name evidence="2" type="ORF">ONB1V03_LOCUS19113</name>
    <name evidence="3" type="ORF">ONB1V03_LOCUS19168</name>
</gene>
<reference evidence="2" key="1">
    <citation type="submission" date="2020-11" db="EMBL/GenBank/DDBJ databases">
        <authorList>
            <person name="Tran Van P."/>
        </authorList>
    </citation>
    <scope>NUCLEOTIDE SEQUENCE</scope>
</reference>
<keyword evidence="4" id="KW-1185">Reference proteome</keyword>
<proteinExistence type="predicted"/>
<dbReference type="EMBL" id="OC943343">
    <property type="protein sequence ID" value="CAD7662608.1"/>
    <property type="molecule type" value="Genomic_DNA"/>
</dbReference>
<evidence type="ECO:0000313" key="2">
    <source>
        <dbReference type="EMBL" id="CAD7662553.1"/>
    </source>
</evidence>
<dbReference type="EMBL" id="CAJPVJ010028518">
    <property type="protein sequence ID" value="CAG2179744.1"/>
    <property type="molecule type" value="Genomic_DNA"/>
</dbReference>
<dbReference type="EMBL" id="CAJPVJ010028299">
    <property type="protein sequence ID" value="CAG2179689.1"/>
    <property type="molecule type" value="Genomic_DNA"/>
</dbReference>